<dbReference type="InterPro" id="IPR050640">
    <property type="entry name" value="Bact_2-comp_sensor_kinase"/>
</dbReference>
<dbReference type="Proteomes" id="UP001209317">
    <property type="component" value="Unassembled WGS sequence"/>
</dbReference>
<sequence length="358" mass="41854">MITKKTTFLQGVLVFLILVILVVFSFLFFPYNRQHSPFESHRFINWFVYSNIFLLLFYFFNSQYLIPKFLARKKTLLYTGIVIACLLIFLYFFTYIGFEAQETKDHIEKMRSRSIAKGTPMRVRSYWEWFFSSGPIVMFLTAFTLSSLSKIISQWFLAEERKAAIEKQNITNELTLLRSQVNPHFLFNTLNGIYSLAVTKDDKAPDAVMKLSRIMRYTLEESQTETVDLTKEIEFIKSYIALQKLRANEKLHVAFEVKGNIDHVKIAPLLFIPFIENAFKYGVSAHSDSNIYILIERTADRLHMQCVNDVFLNQAAKRGTGTGIANVKRRLELLYENNHELKLTQKENQYTADLFINL</sequence>
<dbReference type="SUPFAM" id="SSF55874">
    <property type="entry name" value="ATPase domain of HSP90 chaperone/DNA topoisomerase II/histidine kinase"/>
    <property type="match status" value="1"/>
</dbReference>
<dbReference type="RefSeq" id="WP_263036421.1">
    <property type="nucleotide sequence ID" value="NZ_JAOTPL010000001.1"/>
</dbReference>
<keyword evidence="3" id="KW-0808">Transferase</keyword>
<evidence type="ECO:0000259" key="2">
    <source>
        <dbReference type="Pfam" id="PF06580"/>
    </source>
</evidence>
<keyword evidence="4" id="KW-1185">Reference proteome</keyword>
<feature type="transmembrane region" description="Helical" evidence="1">
    <location>
        <begin position="129"/>
        <end position="152"/>
    </location>
</feature>
<feature type="transmembrane region" description="Helical" evidence="1">
    <location>
        <begin position="43"/>
        <end position="64"/>
    </location>
</feature>
<dbReference type="AlphaFoldDB" id="A0AAE3IKK0"/>
<dbReference type="Pfam" id="PF06580">
    <property type="entry name" value="His_kinase"/>
    <property type="match status" value="1"/>
</dbReference>
<feature type="transmembrane region" description="Helical" evidence="1">
    <location>
        <begin position="76"/>
        <end position="98"/>
    </location>
</feature>
<dbReference type="PANTHER" id="PTHR34220:SF7">
    <property type="entry name" value="SENSOR HISTIDINE KINASE YPDA"/>
    <property type="match status" value="1"/>
</dbReference>
<organism evidence="3 4">
    <name type="scientific">Haoranjiania flava</name>
    <dbReference type="NCBI Taxonomy" id="1856322"/>
    <lineage>
        <taxon>Bacteria</taxon>
        <taxon>Pseudomonadati</taxon>
        <taxon>Bacteroidota</taxon>
        <taxon>Chitinophagia</taxon>
        <taxon>Chitinophagales</taxon>
        <taxon>Chitinophagaceae</taxon>
        <taxon>Haoranjiania</taxon>
    </lineage>
</organism>
<dbReference type="Gene3D" id="3.30.565.10">
    <property type="entry name" value="Histidine kinase-like ATPase, C-terminal domain"/>
    <property type="match status" value="1"/>
</dbReference>
<keyword evidence="3" id="KW-0418">Kinase</keyword>
<dbReference type="GO" id="GO:0016020">
    <property type="term" value="C:membrane"/>
    <property type="evidence" value="ECO:0007669"/>
    <property type="project" value="InterPro"/>
</dbReference>
<accession>A0AAE3IKK0</accession>
<evidence type="ECO:0000256" key="1">
    <source>
        <dbReference type="SAM" id="Phobius"/>
    </source>
</evidence>
<dbReference type="PANTHER" id="PTHR34220">
    <property type="entry name" value="SENSOR HISTIDINE KINASE YPDA"/>
    <property type="match status" value="1"/>
</dbReference>
<dbReference type="GO" id="GO:0000155">
    <property type="term" value="F:phosphorelay sensor kinase activity"/>
    <property type="evidence" value="ECO:0007669"/>
    <property type="project" value="InterPro"/>
</dbReference>
<dbReference type="InterPro" id="IPR036890">
    <property type="entry name" value="HATPase_C_sf"/>
</dbReference>
<feature type="transmembrane region" description="Helical" evidence="1">
    <location>
        <begin position="12"/>
        <end position="31"/>
    </location>
</feature>
<feature type="domain" description="Signal transduction histidine kinase internal region" evidence="2">
    <location>
        <begin position="173"/>
        <end position="251"/>
    </location>
</feature>
<comment type="caution">
    <text evidence="3">The sequence shown here is derived from an EMBL/GenBank/DDBJ whole genome shotgun (WGS) entry which is preliminary data.</text>
</comment>
<evidence type="ECO:0000313" key="3">
    <source>
        <dbReference type="EMBL" id="MCU7692933.1"/>
    </source>
</evidence>
<proteinExistence type="predicted"/>
<name>A0AAE3IKK0_9BACT</name>
<gene>
    <name evidence="3" type="ORF">OD355_00195</name>
</gene>
<dbReference type="InterPro" id="IPR010559">
    <property type="entry name" value="Sig_transdc_His_kin_internal"/>
</dbReference>
<reference evidence="3" key="1">
    <citation type="submission" date="2022-10" db="EMBL/GenBank/DDBJ databases">
        <authorList>
            <person name="Kim H.S."/>
            <person name="Kim J.-S."/>
            <person name="Suh M.K."/>
            <person name="Eom M.K."/>
            <person name="Lee J.-S."/>
        </authorList>
    </citation>
    <scope>NUCLEOTIDE SEQUENCE</scope>
    <source>
        <strain evidence="3">LIP-5</strain>
    </source>
</reference>
<keyword evidence="1" id="KW-1133">Transmembrane helix</keyword>
<evidence type="ECO:0000313" key="4">
    <source>
        <dbReference type="Proteomes" id="UP001209317"/>
    </source>
</evidence>
<keyword evidence="1" id="KW-0812">Transmembrane</keyword>
<keyword evidence="1" id="KW-0472">Membrane</keyword>
<protein>
    <submittedName>
        <fullName evidence="3">Histidine kinase</fullName>
    </submittedName>
</protein>
<dbReference type="EMBL" id="JAOTPL010000001">
    <property type="protein sequence ID" value="MCU7692933.1"/>
    <property type="molecule type" value="Genomic_DNA"/>
</dbReference>